<evidence type="ECO:0000256" key="2">
    <source>
        <dbReference type="SAM" id="Phobius"/>
    </source>
</evidence>
<name>A0A1H7XR17_STIAU</name>
<protein>
    <recommendedName>
        <fullName evidence="5">DUF304 domain-containing protein</fullName>
    </recommendedName>
</protein>
<gene>
    <name evidence="3" type="ORF">SAMN05444354_115111</name>
</gene>
<organism evidence="3 4">
    <name type="scientific">Stigmatella aurantiaca</name>
    <dbReference type="NCBI Taxonomy" id="41"/>
    <lineage>
        <taxon>Bacteria</taxon>
        <taxon>Pseudomonadati</taxon>
        <taxon>Myxococcota</taxon>
        <taxon>Myxococcia</taxon>
        <taxon>Myxococcales</taxon>
        <taxon>Cystobacterineae</taxon>
        <taxon>Archangiaceae</taxon>
        <taxon>Stigmatella</taxon>
    </lineage>
</organism>
<feature type="transmembrane region" description="Helical" evidence="2">
    <location>
        <begin position="115"/>
        <end position="132"/>
    </location>
</feature>
<dbReference type="EMBL" id="FOAP01000015">
    <property type="protein sequence ID" value="SEM35638.1"/>
    <property type="molecule type" value="Genomic_DNA"/>
</dbReference>
<accession>A0A1H7XR17</accession>
<dbReference type="OrthoDB" id="9908383at2"/>
<feature type="transmembrane region" description="Helical" evidence="2">
    <location>
        <begin position="90"/>
        <end position="109"/>
    </location>
</feature>
<keyword evidence="2" id="KW-0812">Transmembrane</keyword>
<feature type="coiled-coil region" evidence="1">
    <location>
        <begin position="15"/>
        <end position="63"/>
    </location>
</feature>
<reference evidence="4" key="1">
    <citation type="submission" date="2016-10" db="EMBL/GenBank/DDBJ databases">
        <authorList>
            <person name="Varghese N."/>
            <person name="Submissions S."/>
        </authorList>
    </citation>
    <scope>NUCLEOTIDE SEQUENCE [LARGE SCALE GENOMIC DNA]</scope>
    <source>
        <strain evidence="4">DSM 17044</strain>
    </source>
</reference>
<dbReference type="AlphaFoldDB" id="A0A1H7XR17"/>
<evidence type="ECO:0000313" key="4">
    <source>
        <dbReference type="Proteomes" id="UP000182719"/>
    </source>
</evidence>
<evidence type="ECO:0000313" key="3">
    <source>
        <dbReference type="EMBL" id="SEM35638.1"/>
    </source>
</evidence>
<keyword evidence="2" id="KW-1133">Transmembrane helix</keyword>
<keyword evidence="2" id="KW-0472">Membrane</keyword>
<proteinExistence type="predicted"/>
<dbReference type="Proteomes" id="UP000182719">
    <property type="component" value="Unassembled WGS sequence"/>
</dbReference>
<evidence type="ECO:0008006" key="5">
    <source>
        <dbReference type="Google" id="ProtNLM"/>
    </source>
</evidence>
<keyword evidence="1" id="KW-0175">Coiled coil</keyword>
<keyword evidence="4" id="KW-1185">Reference proteome</keyword>
<evidence type="ECO:0000256" key="1">
    <source>
        <dbReference type="SAM" id="Coils"/>
    </source>
</evidence>
<sequence length="222" mass="24835">MPSERPVEPGIAQALERIQEDVRTGQRAMRTLTEESGRLRARLGQLQTEREQLSRTLQEVRQGQPLRRPRLPEVLAPPFEVRTQVPLRRVFLSQLPLVLVTGALLTLPWDYRTGIMVVLCVLYAVVSVYPQLRRWFGRPSWRFTGSGLEDGGHSGLPAEIPYGQVVSATSEISPAQLRRGVGTVTVKFRPAPGAPEDFVSLLDVPEPERLAEWIQAKGMPAK</sequence>
<dbReference type="RefSeq" id="WP_075009132.1">
    <property type="nucleotide sequence ID" value="NZ_FOAP01000015.1"/>
</dbReference>